<name>A0A2N9IMZ2_FAGSY</name>
<accession>A0A2N9IMZ2</accession>
<sequence>MSFRDESEELKKPLLHMGSWYRMGSRQSSIMGSSAQVIHDNSISVVYCGGRRGLMKGQSPPL</sequence>
<organism evidence="1">
    <name type="scientific">Fagus sylvatica</name>
    <name type="common">Beechnut</name>
    <dbReference type="NCBI Taxonomy" id="28930"/>
    <lineage>
        <taxon>Eukaryota</taxon>
        <taxon>Viridiplantae</taxon>
        <taxon>Streptophyta</taxon>
        <taxon>Embryophyta</taxon>
        <taxon>Tracheophyta</taxon>
        <taxon>Spermatophyta</taxon>
        <taxon>Magnoliopsida</taxon>
        <taxon>eudicotyledons</taxon>
        <taxon>Gunneridae</taxon>
        <taxon>Pentapetalae</taxon>
        <taxon>rosids</taxon>
        <taxon>fabids</taxon>
        <taxon>Fagales</taxon>
        <taxon>Fagaceae</taxon>
        <taxon>Fagus</taxon>
    </lineage>
</organism>
<evidence type="ECO:0000313" key="1">
    <source>
        <dbReference type="EMBL" id="SPD26957.1"/>
    </source>
</evidence>
<reference evidence="1" key="1">
    <citation type="submission" date="2018-02" db="EMBL/GenBank/DDBJ databases">
        <authorList>
            <person name="Cohen D.B."/>
            <person name="Kent A.D."/>
        </authorList>
    </citation>
    <scope>NUCLEOTIDE SEQUENCE</scope>
</reference>
<dbReference type="EMBL" id="OIVN01006172">
    <property type="protein sequence ID" value="SPD26957.1"/>
    <property type="molecule type" value="Genomic_DNA"/>
</dbReference>
<dbReference type="AlphaFoldDB" id="A0A2N9IMZ2"/>
<protein>
    <submittedName>
        <fullName evidence="1">Uncharacterized protein</fullName>
    </submittedName>
</protein>
<gene>
    <name evidence="1" type="ORF">FSB_LOCUS54839</name>
</gene>
<proteinExistence type="predicted"/>